<dbReference type="InterPro" id="IPR013984">
    <property type="entry name" value="Ald_Fedxn_OxRdtase_dom2"/>
</dbReference>
<evidence type="ECO:0000256" key="6">
    <source>
        <dbReference type="ARBA" id="ARBA00023004"/>
    </source>
</evidence>
<dbReference type="Pfam" id="PF01314">
    <property type="entry name" value="AFOR_C"/>
    <property type="match status" value="1"/>
</dbReference>
<dbReference type="GO" id="GO:0009055">
    <property type="term" value="F:electron transfer activity"/>
    <property type="evidence" value="ECO:0007669"/>
    <property type="project" value="InterPro"/>
</dbReference>
<evidence type="ECO:0000256" key="8">
    <source>
        <dbReference type="ARBA" id="ARBA00049934"/>
    </source>
</evidence>
<comment type="similarity">
    <text evidence="2">Belongs to the AOR/FOR family.</text>
</comment>
<organism evidence="10 11">
    <name type="scientific">Anaerovirgula multivorans</name>
    <dbReference type="NCBI Taxonomy" id="312168"/>
    <lineage>
        <taxon>Bacteria</taxon>
        <taxon>Bacillati</taxon>
        <taxon>Bacillota</taxon>
        <taxon>Clostridia</taxon>
        <taxon>Peptostreptococcales</taxon>
        <taxon>Natronincolaceae</taxon>
        <taxon>Anaerovirgula</taxon>
    </lineage>
</organism>
<sequence>MLGYQNKVLRIDLNNKANSTEPLNMEWARQYIGGKGLGIKYLFEELKPGTDPFSPENKLIFMAAPLTGTTVPCSGKLAIISRSPATGTILDCSIGGHIASEIKFAGYDAVIIEGAVDTPSYIYIEDEKVEILSAHELWGKGSHETETTLLHRYGKDCKILSIGPAGENLIPMACINSDYYRQAGRGGIGAVMGSKNIKAIVVKGNGNVKVANMKETLGFINHMMHENTLTDDNLWAYTDGTAMIVEMSQTTGILPTRNFQDGAFQSYKNIDSEAMKKVRAGKKGCGSCALGCGNFTKIGETVVEGPEYETIALCASNCDIGDLEALVQFNSLCDDLGLDTISTGNTTAFAMELTEKGIKDFGLSFGDIDAYLKVPEMIAKKQGIGAELALGTRELAKRYGGSDFAMQVKGLEFPGYEPRGSWGMGLAYATSDRGACHMRAWPVAQEAYGDVDPFTTEGKAAMVIELQNYNAVKFSSIICDFWALDLEVLSQVLNAVTGEKFTVEELDRIGERVVSIGRLFNQREGFTSKDDTLPNRIFNDALKSGATAGKKIPKEDFEKMLVQYYTIRGWNEDGTIGQEKLAELQLIEAKTAMEEA</sequence>
<dbReference type="OrthoDB" id="9763894at2"/>
<dbReference type="PANTHER" id="PTHR30038:SF0">
    <property type="entry name" value="TUNGSTEN-CONTAINING ALDEHYDE FERREDOXIN OXIDOREDUCTASE"/>
    <property type="match status" value="1"/>
</dbReference>
<dbReference type="SUPFAM" id="SSF56228">
    <property type="entry name" value="Aldehyde ferredoxin oxidoreductase, N-terminal domain"/>
    <property type="match status" value="1"/>
</dbReference>
<evidence type="ECO:0000256" key="5">
    <source>
        <dbReference type="ARBA" id="ARBA00023002"/>
    </source>
</evidence>
<dbReference type="InterPro" id="IPR036503">
    <property type="entry name" value="Ald_Fedxn_OxRdtase_N_sf"/>
</dbReference>
<dbReference type="RefSeq" id="WP_089281413.1">
    <property type="nucleotide sequence ID" value="NZ_FZOJ01000002.1"/>
</dbReference>
<dbReference type="GO" id="GO:0016625">
    <property type="term" value="F:oxidoreductase activity, acting on the aldehyde or oxo group of donors, iron-sulfur protein as acceptor"/>
    <property type="evidence" value="ECO:0007669"/>
    <property type="project" value="InterPro"/>
</dbReference>
<keyword evidence="5" id="KW-0560">Oxidoreductase</keyword>
<dbReference type="InterPro" id="IPR051919">
    <property type="entry name" value="W-dependent_AOR"/>
</dbReference>
<evidence type="ECO:0000256" key="1">
    <source>
        <dbReference type="ARBA" id="ARBA00001966"/>
    </source>
</evidence>
<dbReference type="Gene3D" id="1.10.599.10">
    <property type="entry name" value="Aldehyde Ferredoxin Oxidoreductase Protein, subunit A, domain 3"/>
    <property type="match status" value="1"/>
</dbReference>
<name>A0A239ARX3_9FIRM</name>
<evidence type="ECO:0000256" key="3">
    <source>
        <dbReference type="ARBA" id="ARBA00022485"/>
    </source>
</evidence>
<dbReference type="GO" id="GO:0046872">
    <property type="term" value="F:metal ion binding"/>
    <property type="evidence" value="ECO:0007669"/>
    <property type="project" value="UniProtKB-KW"/>
</dbReference>
<proteinExistence type="inferred from homology"/>
<dbReference type="Pfam" id="PF02730">
    <property type="entry name" value="AFOR_N"/>
    <property type="match status" value="1"/>
</dbReference>
<dbReference type="AlphaFoldDB" id="A0A239ARX3"/>
<dbReference type="SMART" id="SM00790">
    <property type="entry name" value="AFOR_N"/>
    <property type="match status" value="1"/>
</dbReference>
<keyword evidence="6" id="KW-0408">Iron</keyword>
<dbReference type="SUPFAM" id="SSF48310">
    <property type="entry name" value="Aldehyde ferredoxin oxidoreductase, C-terminal domains"/>
    <property type="match status" value="1"/>
</dbReference>
<evidence type="ECO:0000313" key="10">
    <source>
        <dbReference type="EMBL" id="SNR98456.1"/>
    </source>
</evidence>
<dbReference type="PANTHER" id="PTHR30038">
    <property type="entry name" value="ALDEHYDE FERREDOXIN OXIDOREDUCTASE"/>
    <property type="match status" value="1"/>
</dbReference>
<gene>
    <name evidence="10" type="ORF">SAMN05446037_1002229</name>
</gene>
<evidence type="ECO:0000313" key="11">
    <source>
        <dbReference type="Proteomes" id="UP000198304"/>
    </source>
</evidence>
<comment type="cofactor">
    <cofactor evidence="1">
        <name>[4Fe-4S] cluster</name>
        <dbReference type="ChEBI" id="CHEBI:49883"/>
    </cofactor>
</comment>
<evidence type="ECO:0000259" key="9">
    <source>
        <dbReference type="SMART" id="SM00790"/>
    </source>
</evidence>
<keyword evidence="3" id="KW-0004">4Fe-4S</keyword>
<feature type="domain" description="Aldehyde ferredoxin oxidoreductase N-terminal" evidence="9">
    <location>
        <begin position="4"/>
        <end position="206"/>
    </location>
</feature>
<dbReference type="InterPro" id="IPR036021">
    <property type="entry name" value="Tungsten_al_ferr_oxy-like_C"/>
</dbReference>
<accession>A0A239ARX3</accession>
<comment type="cofactor">
    <cofactor evidence="8">
        <name>tungstopterin</name>
        <dbReference type="ChEBI" id="CHEBI:30402"/>
    </cofactor>
</comment>
<dbReference type="InterPro" id="IPR013983">
    <property type="entry name" value="Ald_Fedxn_OxRdtase_N"/>
</dbReference>
<keyword evidence="7" id="KW-0411">Iron-sulfur</keyword>
<evidence type="ECO:0000256" key="7">
    <source>
        <dbReference type="ARBA" id="ARBA00023014"/>
    </source>
</evidence>
<dbReference type="EMBL" id="FZOJ01000002">
    <property type="protein sequence ID" value="SNR98456.1"/>
    <property type="molecule type" value="Genomic_DNA"/>
</dbReference>
<dbReference type="Gene3D" id="3.60.9.10">
    <property type="entry name" value="Aldehyde ferredoxin oxidoreductase, N-terminal domain"/>
    <property type="match status" value="1"/>
</dbReference>
<dbReference type="Gene3D" id="1.10.569.10">
    <property type="entry name" value="Aldehyde Ferredoxin Oxidoreductase Protein, subunit A, domain 2"/>
    <property type="match status" value="1"/>
</dbReference>
<dbReference type="GO" id="GO:0051539">
    <property type="term" value="F:4 iron, 4 sulfur cluster binding"/>
    <property type="evidence" value="ECO:0007669"/>
    <property type="project" value="UniProtKB-KW"/>
</dbReference>
<protein>
    <submittedName>
        <fullName evidence="10">Aldehyde:ferredoxin oxidoreductase</fullName>
    </submittedName>
</protein>
<dbReference type="InterPro" id="IPR001203">
    <property type="entry name" value="OxRdtase_Ald_Fedxn_C"/>
</dbReference>
<evidence type="ECO:0000256" key="4">
    <source>
        <dbReference type="ARBA" id="ARBA00022723"/>
    </source>
</evidence>
<reference evidence="10 11" key="1">
    <citation type="submission" date="2017-06" db="EMBL/GenBank/DDBJ databases">
        <authorList>
            <person name="Kim H.J."/>
            <person name="Triplett B.A."/>
        </authorList>
    </citation>
    <scope>NUCLEOTIDE SEQUENCE [LARGE SCALE GENOMIC DNA]</scope>
    <source>
        <strain evidence="10 11">SCA</strain>
    </source>
</reference>
<evidence type="ECO:0000256" key="2">
    <source>
        <dbReference type="ARBA" id="ARBA00011032"/>
    </source>
</evidence>
<dbReference type="Proteomes" id="UP000198304">
    <property type="component" value="Unassembled WGS sequence"/>
</dbReference>
<dbReference type="InterPro" id="IPR013985">
    <property type="entry name" value="Ald_Fedxn_OxRdtase_dom3"/>
</dbReference>
<keyword evidence="4" id="KW-0479">Metal-binding</keyword>
<keyword evidence="11" id="KW-1185">Reference proteome</keyword>